<sequence length="182" mass="21030">MNDQKVSVKYILAGILAVVLTWIIHELTHWFTSEFLGYETILRLNGTSSVEGENPTEIHKAIISISAPIITILQGLIVFMLIKSRGWNKYVYPFLFTAFYMRFLAGFMNLIMPNDEARVGQFLGIGTFTLSIIVSGLLFFMVYKISKQYQLNWKFQLWTFIIILLASWILILSDQFFGIRLI</sequence>
<keyword evidence="1" id="KW-1133">Transmembrane helix</keyword>
<dbReference type="AlphaFoldDB" id="A0A0F9Y7G9"/>
<feature type="transmembrane region" description="Helical" evidence="1">
    <location>
        <begin position="94"/>
        <end position="113"/>
    </location>
</feature>
<keyword evidence="1" id="KW-0472">Membrane</keyword>
<evidence type="ECO:0000256" key="1">
    <source>
        <dbReference type="SAM" id="Phobius"/>
    </source>
</evidence>
<proteinExistence type="predicted"/>
<gene>
    <name evidence="2" type="ORF">LCGC14_0052140</name>
</gene>
<accession>A0A0F9Y7G9</accession>
<feature type="transmembrane region" description="Helical" evidence="1">
    <location>
        <begin position="155"/>
        <end position="173"/>
    </location>
</feature>
<reference evidence="2" key="1">
    <citation type="journal article" date="2015" name="Nature">
        <title>Complex archaea that bridge the gap between prokaryotes and eukaryotes.</title>
        <authorList>
            <person name="Spang A."/>
            <person name="Saw J.H."/>
            <person name="Jorgensen S.L."/>
            <person name="Zaremba-Niedzwiedzka K."/>
            <person name="Martijn J."/>
            <person name="Lind A.E."/>
            <person name="van Eijk R."/>
            <person name="Schleper C."/>
            <person name="Guy L."/>
            <person name="Ettema T.J."/>
        </authorList>
    </citation>
    <scope>NUCLEOTIDE SEQUENCE</scope>
</reference>
<feature type="transmembrane region" description="Helical" evidence="1">
    <location>
        <begin position="119"/>
        <end position="143"/>
    </location>
</feature>
<comment type="caution">
    <text evidence="2">The sequence shown here is derived from an EMBL/GenBank/DDBJ whole genome shotgun (WGS) entry which is preliminary data.</text>
</comment>
<name>A0A0F9Y7G9_9ZZZZ</name>
<evidence type="ECO:0008006" key="3">
    <source>
        <dbReference type="Google" id="ProtNLM"/>
    </source>
</evidence>
<feature type="transmembrane region" description="Helical" evidence="1">
    <location>
        <begin position="61"/>
        <end position="82"/>
    </location>
</feature>
<feature type="transmembrane region" description="Helical" evidence="1">
    <location>
        <begin position="7"/>
        <end position="25"/>
    </location>
</feature>
<protein>
    <recommendedName>
        <fullName evidence="3">Peptidase M50 domain-containing protein</fullName>
    </recommendedName>
</protein>
<evidence type="ECO:0000313" key="2">
    <source>
        <dbReference type="EMBL" id="KKO07872.1"/>
    </source>
</evidence>
<dbReference type="EMBL" id="LAZR01000011">
    <property type="protein sequence ID" value="KKO07872.1"/>
    <property type="molecule type" value="Genomic_DNA"/>
</dbReference>
<keyword evidence="1" id="KW-0812">Transmembrane</keyword>
<organism evidence="2">
    <name type="scientific">marine sediment metagenome</name>
    <dbReference type="NCBI Taxonomy" id="412755"/>
    <lineage>
        <taxon>unclassified sequences</taxon>
        <taxon>metagenomes</taxon>
        <taxon>ecological metagenomes</taxon>
    </lineage>
</organism>